<keyword evidence="6 13" id="KW-0547">Nucleotide-binding</keyword>
<evidence type="ECO:0000256" key="4">
    <source>
        <dbReference type="ARBA" id="ARBA00022679"/>
    </source>
</evidence>
<evidence type="ECO:0000259" key="15">
    <source>
        <dbReference type="PROSITE" id="PS50011"/>
    </source>
</evidence>
<dbReference type="InterPro" id="IPR036426">
    <property type="entry name" value="Bulb-type_lectin_dom_sf"/>
</dbReference>
<dbReference type="GO" id="GO:0005886">
    <property type="term" value="C:plasma membrane"/>
    <property type="evidence" value="ECO:0007669"/>
    <property type="project" value="UniProtKB-SubCell"/>
</dbReference>
<dbReference type="SMART" id="SM00220">
    <property type="entry name" value="S_TKc"/>
    <property type="match status" value="1"/>
</dbReference>
<evidence type="ECO:0000256" key="1">
    <source>
        <dbReference type="ARBA" id="ARBA00004251"/>
    </source>
</evidence>
<keyword evidence="5" id="KW-0732">Signal</keyword>
<dbReference type="EMBL" id="JAUIZM010000007">
    <property type="protein sequence ID" value="KAK1375039.1"/>
    <property type="molecule type" value="Genomic_DNA"/>
</dbReference>
<keyword evidence="4 13" id="KW-0808">Transferase</keyword>
<dbReference type="Gene3D" id="3.30.200.20">
    <property type="entry name" value="Phosphorylase Kinase, domain 1"/>
    <property type="match status" value="1"/>
</dbReference>
<dbReference type="SUPFAM" id="SSF56112">
    <property type="entry name" value="Protein kinase-like (PK-like)"/>
    <property type="match status" value="1"/>
</dbReference>
<dbReference type="InterPro" id="IPR001245">
    <property type="entry name" value="Ser-Thr/Tyr_kinase_cat_dom"/>
</dbReference>
<dbReference type="PANTHER" id="PTHR27002:SF548">
    <property type="entry name" value="RECEPTOR-LIKE SERINE_THREONINE-PROTEIN KINASE"/>
    <property type="match status" value="1"/>
</dbReference>
<protein>
    <recommendedName>
        <fullName evidence="13">Receptor-like serine/threonine-protein kinase</fullName>
        <ecNumber evidence="13">2.7.11.1</ecNumber>
    </recommendedName>
</protein>
<keyword evidence="14" id="KW-0812">Transmembrane</keyword>
<dbReference type="EC" id="2.7.11.1" evidence="13"/>
<dbReference type="PANTHER" id="PTHR27002">
    <property type="entry name" value="RECEPTOR-LIKE SERINE/THREONINE-PROTEIN KINASE SD1-8"/>
    <property type="match status" value="1"/>
</dbReference>
<dbReference type="SUPFAM" id="SSF51110">
    <property type="entry name" value="alpha-D-mannose-specific plant lectins"/>
    <property type="match status" value="1"/>
</dbReference>
<evidence type="ECO:0000256" key="5">
    <source>
        <dbReference type="ARBA" id="ARBA00022729"/>
    </source>
</evidence>
<evidence type="ECO:0000256" key="11">
    <source>
        <dbReference type="ARBA" id="ARBA00047899"/>
    </source>
</evidence>
<evidence type="ECO:0000256" key="13">
    <source>
        <dbReference type="PIRNR" id="PIRNR000641"/>
    </source>
</evidence>
<keyword evidence="9" id="KW-1015">Disulfide bond</keyword>
<evidence type="ECO:0000256" key="12">
    <source>
        <dbReference type="ARBA" id="ARBA00048679"/>
    </source>
</evidence>
<evidence type="ECO:0000256" key="6">
    <source>
        <dbReference type="ARBA" id="ARBA00022741"/>
    </source>
</evidence>
<comment type="catalytic activity">
    <reaction evidence="12 13">
        <text>L-seryl-[protein] + ATP = O-phospho-L-seryl-[protein] + ADP + H(+)</text>
        <dbReference type="Rhea" id="RHEA:17989"/>
        <dbReference type="Rhea" id="RHEA-COMP:9863"/>
        <dbReference type="Rhea" id="RHEA-COMP:11604"/>
        <dbReference type="ChEBI" id="CHEBI:15378"/>
        <dbReference type="ChEBI" id="CHEBI:29999"/>
        <dbReference type="ChEBI" id="CHEBI:30616"/>
        <dbReference type="ChEBI" id="CHEBI:83421"/>
        <dbReference type="ChEBI" id="CHEBI:456216"/>
        <dbReference type="EC" id="2.7.11.1"/>
    </reaction>
</comment>
<evidence type="ECO:0000313" key="18">
    <source>
        <dbReference type="Proteomes" id="UP001237642"/>
    </source>
</evidence>
<keyword evidence="14" id="KW-1133">Transmembrane helix</keyword>
<dbReference type="InterPro" id="IPR008271">
    <property type="entry name" value="Ser/Thr_kinase_AS"/>
</dbReference>
<dbReference type="GO" id="GO:0004674">
    <property type="term" value="F:protein serine/threonine kinase activity"/>
    <property type="evidence" value="ECO:0007669"/>
    <property type="project" value="UniProtKB-KW"/>
</dbReference>
<accession>A0AAD8HX03</accession>
<comment type="catalytic activity">
    <reaction evidence="11 13">
        <text>L-threonyl-[protein] + ATP = O-phospho-L-threonyl-[protein] + ADP + H(+)</text>
        <dbReference type="Rhea" id="RHEA:46608"/>
        <dbReference type="Rhea" id="RHEA-COMP:11060"/>
        <dbReference type="Rhea" id="RHEA-COMP:11605"/>
        <dbReference type="ChEBI" id="CHEBI:15378"/>
        <dbReference type="ChEBI" id="CHEBI:30013"/>
        <dbReference type="ChEBI" id="CHEBI:30616"/>
        <dbReference type="ChEBI" id="CHEBI:61977"/>
        <dbReference type="ChEBI" id="CHEBI:456216"/>
        <dbReference type="EC" id="2.7.11.1"/>
    </reaction>
</comment>
<evidence type="ECO:0000313" key="17">
    <source>
        <dbReference type="EMBL" id="KAK1375039.1"/>
    </source>
</evidence>
<keyword evidence="2" id="KW-1003">Cell membrane</keyword>
<dbReference type="PROSITE" id="PS50927">
    <property type="entry name" value="BULB_LECTIN"/>
    <property type="match status" value="1"/>
</dbReference>
<dbReference type="PROSITE" id="PS00108">
    <property type="entry name" value="PROTEIN_KINASE_ST"/>
    <property type="match status" value="1"/>
</dbReference>
<feature type="transmembrane region" description="Helical" evidence="14">
    <location>
        <begin position="419"/>
        <end position="440"/>
    </location>
</feature>
<sequence>MFHADVLLHAQETKHTINQGDDMSSTFVTSPGQDFYLDFFTTETGIYFGIFYYIPDSADYFHRSTNPVWVANRNSPLSFNSRSYSLHLDYVTGYLIIVAGYVAGYGYPSSPMPPALVLYNASTGSDRTATLLDTGNLVLKQGNITLWQSFDYPTNTLLPGMKLGFHHKTNRTCSLTSWINETDPASGAFTLDWDPWERGLVVKYRGKVYWTSGKLRNNTFDNIVNYVDYKYINYSDVKNGEYFSYMLDHERAKISEHDRSGWVLSYNGTLYEHAHDKRVFAAVNDCYGCNTTGADTTCVNTITGCEIREQPKCRNVTQKFVAQTGYFANSTVVKYVSNDTKIGYSDCKAKCWEDCACSGFKDIDEPGCIFHRGSTNTKFYTNGDLEKLYILTSDFVDSSDLQKPIIDGNASIIERKKGMLMVVVPILLAYIVIMLFLGVLRNRRRSIKEAKENQIQELLKMDGYTVAVNELGCQSINDIKFYSFKSIAAATRNFSLDNRLGEGGFGPVFKGEFHDGKEIAVKILSTQGICELRNEVILLAKLQHTNLVRILGCCVHGEEKMLLYDYMPNKSLDHFLFDDCKRAQLTWERRFSIIEGIAQGLLYLHKHSRLKIIHRDLKAANILLDQSMNPKISDFGLARIFMQNLPEENTSRVVGTYGYMAPEYAMEGLFSVKSDVYSFGVLILEILSGRKNNSFFHSEALSLVAFVWELWNRDAAFELMDPSLNISCNERQFRRCVHVGLLCVEDRALDRPTMVQVTSMLANDISADLPLPKRPAFYNGSISGEIEPKLTNSNLSHNISVSDLSMSKLEAR</sequence>
<keyword evidence="17" id="KW-0675">Receptor</keyword>
<comment type="caution">
    <text evidence="17">The sequence shown here is derived from an EMBL/GenBank/DDBJ whole genome shotgun (WGS) entry which is preliminary data.</text>
</comment>
<keyword evidence="14" id="KW-0472">Membrane</keyword>
<keyword evidence="8 13" id="KW-0067">ATP-binding</keyword>
<evidence type="ECO:0000256" key="7">
    <source>
        <dbReference type="ARBA" id="ARBA00022777"/>
    </source>
</evidence>
<dbReference type="InterPro" id="IPR000719">
    <property type="entry name" value="Prot_kinase_dom"/>
</dbReference>
<dbReference type="InterPro" id="IPR001480">
    <property type="entry name" value="Bulb-type_lectin_dom"/>
</dbReference>
<evidence type="ECO:0000256" key="10">
    <source>
        <dbReference type="ARBA" id="ARBA00023180"/>
    </source>
</evidence>
<keyword evidence="3 13" id="KW-0723">Serine/threonine-protein kinase</keyword>
<dbReference type="Gene3D" id="1.10.510.10">
    <property type="entry name" value="Transferase(Phosphotransferase) domain 1"/>
    <property type="match status" value="1"/>
</dbReference>
<proteinExistence type="inferred from homology"/>
<dbReference type="Pfam" id="PF07714">
    <property type="entry name" value="PK_Tyr_Ser-Thr"/>
    <property type="match status" value="1"/>
</dbReference>
<dbReference type="Pfam" id="PF01453">
    <property type="entry name" value="B_lectin"/>
    <property type="match status" value="1"/>
</dbReference>
<evidence type="ECO:0000256" key="8">
    <source>
        <dbReference type="ARBA" id="ARBA00022840"/>
    </source>
</evidence>
<reference evidence="17" key="1">
    <citation type="submission" date="2023-02" db="EMBL/GenBank/DDBJ databases">
        <title>Genome of toxic invasive species Heracleum sosnowskyi carries increased number of genes despite the absence of recent whole-genome duplications.</title>
        <authorList>
            <person name="Schelkunov M."/>
            <person name="Shtratnikova V."/>
            <person name="Makarenko M."/>
            <person name="Klepikova A."/>
            <person name="Omelchenko D."/>
            <person name="Novikova G."/>
            <person name="Obukhova E."/>
            <person name="Bogdanov V."/>
            <person name="Penin A."/>
            <person name="Logacheva M."/>
        </authorList>
    </citation>
    <scope>NUCLEOTIDE SEQUENCE</scope>
    <source>
        <strain evidence="17">Hsosn_3</strain>
        <tissue evidence="17">Leaf</tissue>
    </source>
</reference>
<evidence type="ECO:0000256" key="9">
    <source>
        <dbReference type="ARBA" id="ARBA00023157"/>
    </source>
</evidence>
<comment type="subcellular location">
    <subcellularLocation>
        <location evidence="1">Cell membrane</location>
        <topology evidence="1">Single-pass type I membrane protein</topology>
    </subcellularLocation>
</comment>
<keyword evidence="18" id="KW-1185">Reference proteome</keyword>
<gene>
    <name evidence="17" type="ORF">POM88_031232</name>
</gene>
<dbReference type="CDD" id="cd14066">
    <property type="entry name" value="STKc_IRAK"/>
    <property type="match status" value="1"/>
</dbReference>
<reference evidence="17" key="2">
    <citation type="submission" date="2023-05" db="EMBL/GenBank/DDBJ databases">
        <authorList>
            <person name="Schelkunov M.I."/>
        </authorList>
    </citation>
    <scope>NUCLEOTIDE SEQUENCE</scope>
    <source>
        <strain evidence="17">Hsosn_3</strain>
        <tissue evidence="17">Leaf</tissue>
    </source>
</reference>
<dbReference type="PROSITE" id="PS50011">
    <property type="entry name" value="PROTEIN_KINASE_DOM"/>
    <property type="match status" value="1"/>
</dbReference>
<keyword evidence="10" id="KW-0325">Glycoprotein</keyword>
<evidence type="ECO:0000259" key="16">
    <source>
        <dbReference type="PROSITE" id="PS50927"/>
    </source>
</evidence>
<name>A0AAD8HX03_9APIA</name>
<keyword evidence="7 13" id="KW-0418">Kinase</keyword>
<feature type="domain" description="Protein kinase" evidence="15">
    <location>
        <begin position="494"/>
        <end position="741"/>
    </location>
</feature>
<dbReference type="PIRSF" id="PIRSF000641">
    <property type="entry name" value="SRK"/>
    <property type="match status" value="1"/>
</dbReference>
<feature type="domain" description="Bulb-type lectin" evidence="16">
    <location>
        <begin position="14"/>
        <end position="152"/>
    </location>
</feature>
<dbReference type="AlphaFoldDB" id="A0AAD8HX03"/>
<dbReference type="InterPro" id="IPR011009">
    <property type="entry name" value="Kinase-like_dom_sf"/>
</dbReference>
<dbReference type="InterPro" id="IPR024171">
    <property type="entry name" value="SRK-like_kinase"/>
</dbReference>
<comment type="similarity">
    <text evidence="13">Belongs to the protein kinase superfamily. Ser/Thr protein kinase family.</text>
</comment>
<organism evidence="17 18">
    <name type="scientific">Heracleum sosnowskyi</name>
    <dbReference type="NCBI Taxonomy" id="360622"/>
    <lineage>
        <taxon>Eukaryota</taxon>
        <taxon>Viridiplantae</taxon>
        <taxon>Streptophyta</taxon>
        <taxon>Embryophyta</taxon>
        <taxon>Tracheophyta</taxon>
        <taxon>Spermatophyta</taxon>
        <taxon>Magnoliopsida</taxon>
        <taxon>eudicotyledons</taxon>
        <taxon>Gunneridae</taxon>
        <taxon>Pentapetalae</taxon>
        <taxon>asterids</taxon>
        <taxon>campanulids</taxon>
        <taxon>Apiales</taxon>
        <taxon>Apiaceae</taxon>
        <taxon>Apioideae</taxon>
        <taxon>apioid superclade</taxon>
        <taxon>Tordylieae</taxon>
        <taxon>Tordyliinae</taxon>
        <taxon>Heracleum</taxon>
    </lineage>
</organism>
<evidence type="ECO:0000256" key="2">
    <source>
        <dbReference type="ARBA" id="ARBA00022475"/>
    </source>
</evidence>
<dbReference type="Proteomes" id="UP001237642">
    <property type="component" value="Unassembled WGS sequence"/>
</dbReference>
<evidence type="ECO:0000256" key="3">
    <source>
        <dbReference type="ARBA" id="ARBA00022527"/>
    </source>
</evidence>
<dbReference type="FunFam" id="1.10.510.10:FF:000060">
    <property type="entry name" value="G-type lectin S-receptor-like serine/threonine-protein kinase"/>
    <property type="match status" value="1"/>
</dbReference>
<dbReference type="SMART" id="SM00108">
    <property type="entry name" value="B_lectin"/>
    <property type="match status" value="1"/>
</dbReference>
<evidence type="ECO:0000256" key="14">
    <source>
        <dbReference type="SAM" id="Phobius"/>
    </source>
</evidence>
<dbReference type="GO" id="GO:0005524">
    <property type="term" value="F:ATP binding"/>
    <property type="evidence" value="ECO:0007669"/>
    <property type="project" value="UniProtKB-KW"/>
</dbReference>